<dbReference type="Proteomes" id="UP000031518">
    <property type="component" value="Unassembled WGS sequence"/>
</dbReference>
<evidence type="ECO:0000313" key="1">
    <source>
        <dbReference type="EMBL" id="CDM64503.1"/>
    </source>
</evidence>
<accession>A0A0B6WTF8</accession>
<name>A0A0B6WTF8_9BACT</name>
<proteinExistence type="predicted"/>
<sequence>MATRTVIMAKNDMLALITMVKSERGASITTLDPRRGHPLVKNYEPWAVVEEFRKVLRLSEENGWRVVYDGEPLWG</sequence>
<evidence type="ECO:0000313" key="2">
    <source>
        <dbReference type="Proteomes" id="UP000031518"/>
    </source>
</evidence>
<keyword evidence="2" id="KW-1185">Reference proteome</keyword>
<gene>
    <name evidence="1" type="ORF">PYK22_00497</name>
</gene>
<reference evidence="1 2" key="1">
    <citation type="submission" date="2013-12" db="EMBL/GenBank/DDBJ databases">
        <authorList>
            <person name="Stott M."/>
        </authorList>
    </citation>
    <scope>NUCLEOTIDE SEQUENCE [LARGE SCALE GENOMIC DNA]</scope>
    <source>
        <strain evidence="1 2">K22</strain>
    </source>
</reference>
<dbReference type="EMBL" id="CBXV010000002">
    <property type="protein sequence ID" value="CDM64503.1"/>
    <property type="molecule type" value="Genomic_DNA"/>
</dbReference>
<dbReference type="RefSeq" id="WP_041973994.1">
    <property type="nucleotide sequence ID" value="NZ_CBXV010000002.1"/>
</dbReference>
<protein>
    <submittedName>
        <fullName evidence="1">Uncharacterized protein</fullName>
    </submittedName>
</protein>
<organism evidence="1 2">
    <name type="scientific">Pyrinomonas methylaliphatogenes</name>
    <dbReference type="NCBI Taxonomy" id="454194"/>
    <lineage>
        <taxon>Bacteria</taxon>
        <taxon>Pseudomonadati</taxon>
        <taxon>Acidobacteriota</taxon>
        <taxon>Blastocatellia</taxon>
        <taxon>Blastocatellales</taxon>
        <taxon>Pyrinomonadaceae</taxon>
        <taxon>Pyrinomonas</taxon>
    </lineage>
</organism>
<dbReference type="AlphaFoldDB" id="A0A0B6WTF8"/>
<reference evidence="1 2" key="2">
    <citation type="submission" date="2015-01" db="EMBL/GenBank/DDBJ databases">
        <title>Complete genome sequence of Pyrinomonas methylaliphatogenes type strain K22T.</title>
        <authorList>
            <person name="Lee K.C.Y."/>
            <person name="Power J.F."/>
            <person name="Dunfield P.F."/>
            <person name="Morgan X.C."/>
            <person name="Huttenhower C."/>
            <person name="Stott M.B."/>
        </authorList>
    </citation>
    <scope>NUCLEOTIDE SEQUENCE [LARGE SCALE GENOMIC DNA]</scope>
    <source>
        <strain evidence="1 2">K22</strain>
    </source>
</reference>